<evidence type="ECO:0000313" key="1">
    <source>
        <dbReference type="EMBL" id="ADI29019.1"/>
    </source>
</evidence>
<gene>
    <name evidence="1" type="ordered locus">M301_0635</name>
</gene>
<accession>D7DN80</accession>
<dbReference type="EMBL" id="CP002056">
    <property type="protein sequence ID" value="ADI29019.1"/>
    <property type="molecule type" value="Genomic_DNA"/>
</dbReference>
<dbReference type="RefSeq" id="WP_013147335.1">
    <property type="nucleotide sequence ID" value="NC_014207.1"/>
</dbReference>
<dbReference type="STRING" id="666681.M301_0635"/>
<dbReference type="Proteomes" id="UP000000383">
    <property type="component" value="Chromosome"/>
</dbReference>
<dbReference type="AlphaFoldDB" id="D7DN80"/>
<evidence type="ECO:0000313" key="2">
    <source>
        <dbReference type="Proteomes" id="UP000000383"/>
    </source>
</evidence>
<name>D7DN80_METV0</name>
<protein>
    <recommendedName>
        <fullName evidence="3">Tryptophan synthase subunit beta like protein</fullName>
    </recommendedName>
</protein>
<sequence length="109" mass="12592">MAYVFKNAQGTITASALENLGAGWEFIENDTKEYIEFLEHSLAEGSPFRESDIQLARVLEDLISILIDRGMVRFTDFPPAAQKRLNYRQSMRKKNRLSGIVDENRDFIY</sequence>
<evidence type="ECO:0008006" key="3">
    <source>
        <dbReference type="Google" id="ProtNLM"/>
    </source>
</evidence>
<keyword evidence="2" id="KW-1185">Reference proteome</keyword>
<reference evidence="1 2" key="2">
    <citation type="journal article" date="2011" name="J. Bacteriol.">
        <title>Genomes of three methylotrophs from a single niche uncover genetic and metabolic divergence of Methylophilaceae.</title>
        <authorList>
            <person name="Lapidus A."/>
            <person name="Clum A."/>
            <person name="Labutti K."/>
            <person name="Kaluzhnaya M.G."/>
            <person name="Lim S."/>
            <person name="Beck D.A."/>
            <person name="Glavina Del Rio T."/>
            <person name="Nolan M."/>
            <person name="Mavromatis K."/>
            <person name="Huntemann M."/>
            <person name="Lucas S."/>
            <person name="Lidstrom M.E."/>
            <person name="Ivanova N."/>
            <person name="Chistoserdova L."/>
        </authorList>
    </citation>
    <scope>NUCLEOTIDE SEQUENCE [LARGE SCALE GENOMIC DNA]</scope>
    <source>
        <strain evidence="1 2">301</strain>
    </source>
</reference>
<dbReference type="HOGENOM" id="CLU_166086_0_0_4"/>
<organism evidence="1 2">
    <name type="scientific">Methylotenera versatilis (strain 301)</name>
    <dbReference type="NCBI Taxonomy" id="666681"/>
    <lineage>
        <taxon>Bacteria</taxon>
        <taxon>Pseudomonadati</taxon>
        <taxon>Pseudomonadota</taxon>
        <taxon>Betaproteobacteria</taxon>
        <taxon>Nitrosomonadales</taxon>
        <taxon>Methylophilaceae</taxon>
        <taxon>Methylotenera</taxon>
    </lineage>
</organism>
<dbReference type="eggNOG" id="ENOG5032ZRD">
    <property type="taxonomic scope" value="Bacteria"/>
</dbReference>
<dbReference type="KEGG" id="meh:M301_0635"/>
<dbReference type="OrthoDB" id="8527830at2"/>
<reference evidence="2" key="1">
    <citation type="submission" date="2010-05" db="EMBL/GenBank/DDBJ databases">
        <title>Complete sequence of Methylotenera sp. 301.</title>
        <authorList>
            <person name="Lucas S."/>
            <person name="Copeland A."/>
            <person name="Lapidus A."/>
            <person name="Cheng J.-F."/>
            <person name="Bruce D."/>
            <person name="Goodwin L."/>
            <person name="Pitluck S."/>
            <person name="Clum A."/>
            <person name="Land M."/>
            <person name="Hauser L."/>
            <person name="Kyrpides N."/>
            <person name="Ivanova N."/>
            <person name="Chistoservova L."/>
            <person name="Kalyuzhnaya M."/>
            <person name="Woyke T."/>
        </authorList>
    </citation>
    <scope>NUCLEOTIDE SEQUENCE [LARGE SCALE GENOMIC DNA]</scope>
    <source>
        <strain evidence="2">301</strain>
    </source>
</reference>
<proteinExistence type="predicted"/>